<name>A0A402AAG7_9CHLR</name>
<gene>
    <name evidence="1" type="ORF">KTT_58040</name>
</gene>
<organism evidence="1 2">
    <name type="scientific">Tengunoibacter tsumagoiensis</name>
    <dbReference type="NCBI Taxonomy" id="2014871"/>
    <lineage>
        <taxon>Bacteria</taxon>
        <taxon>Bacillati</taxon>
        <taxon>Chloroflexota</taxon>
        <taxon>Ktedonobacteria</taxon>
        <taxon>Ktedonobacterales</taxon>
        <taxon>Dictyobacteraceae</taxon>
        <taxon>Tengunoibacter</taxon>
    </lineage>
</organism>
<keyword evidence="2" id="KW-1185">Reference proteome</keyword>
<evidence type="ECO:0000313" key="2">
    <source>
        <dbReference type="Proteomes" id="UP000287352"/>
    </source>
</evidence>
<dbReference type="EMBL" id="BIFR01000002">
    <property type="protein sequence ID" value="GCE15945.1"/>
    <property type="molecule type" value="Genomic_DNA"/>
</dbReference>
<protein>
    <submittedName>
        <fullName evidence="1">Uncharacterized protein</fullName>
    </submittedName>
</protein>
<proteinExistence type="predicted"/>
<reference evidence="2" key="1">
    <citation type="submission" date="2018-12" db="EMBL/GenBank/DDBJ databases">
        <title>Tengunoibacter tsumagoiensis gen. nov., sp. nov., Dictyobacter kobayashii sp. nov., D. alpinus sp. nov., and D. joshuensis sp. nov. and description of Dictyobacteraceae fam. nov. within the order Ktedonobacterales isolated from Tengu-no-mugimeshi.</title>
        <authorList>
            <person name="Wang C.M."/>
            <person name="Zheng Y."/>
            <person name="Sakai Y."/>
            <person name="Toyoda A."/>
            <person name="Minakuchi Y."/>
            <person name="Abe K."/>
            <person name="Yokota A."/>
            <person name="Yabe S."/>
        </authorList>
    </citation>
    <scope>NUCLEOTIDE SEQUENCE [LARGE SCALE GENOMIC DNA]</scope>
    <source>
        <strain evidence="2">Uno3</strain>
    </source>
</reference>
<accession>A0A402AAG7</accession>
<evidence type="ECO:0000313" key="1">
    <source>
        <dbReference type="EMBL" id="GCE15945.1"/>
    </source>
</evidence>
<dbReference type="AlphaFoldDB" id="A0A402AAG7"/>
<comment type="caution">
    <text evidence="1">The sequence shown here is derived from an EMBL/GenBank/DDBJ whole genome shotgun (WGS) entry which is preliminary data.</text>
</comment>
<dbReference type="Proteomes" id="UP000287352">
    <property type="component" value="Unassembled WGS sequence"/>
</dbReference>
<sequence>MIDPALMRRRGCTASPLHKILLDLQNPGMGQTRKDQGMFDPENVGAALYTQ</sequence>